<dbReference type="Proteomes" id="UP000812287">
    <property type="component" value="Unassembled WGS sequence"/>
</dbReference>
<evidence type="ECO:0008006" key="5">
    <source>
        <dbReference type="Google" id="ProtNLM"/>
    </source>
</evidence>
<feature type="region of interest" description="Disordered" evidence="1">
    <location>
        <begin position="264"/>
        <end position="294"/>
    </location>
</feature>
<gene>
    <name evidence="3" type="ORF">BT62DRAFT_466126</name>
</gene>
<evidence type="ECO:0000313" key="4">
    <source>
        <dbReference type="Proteomes" id="UP000812287"/>
    </source>
</evidence>
<feature type="compositionally biased region" description="Polar residues" evidence="1">
    <location>
        <begin position="265"/>
        <end position="289"/>
    </location>
</feature>
<sequence>MLLAEVEYSSKIPLTKDTIFRIGTTAICAYDYVRTMPAEYKFWRDRDHQIRANLVLFVLIRYISMTLVIVSNVGYFALSFSPESCRRYYMFPVALKVLQACVCQFVLGLRTYSISRRSERVKIFLIIFTLIIIALQWFTNLYGRVVLQANGNCTSGNEPTKLVNWTFYIWAMLYDVVTLGLSTYYLIRVGGAGLSSMTGLGRAMIMDGLGYIAILTITNTLNIVLYHELELESQAAGVSLGFTFTWIMTQNILIKTRNAGMRSFKSLQPSGGRNPYTGSRSDDQTSMPVTTPRDVELQVQVQIDHDRRVDQPGVKWSMDETDLNSDLGH</sequence>
<dbReference type="EMBL" id="MU250556">
    <property type="protein sequence ID" value="KAG7441845.1"/>
    <property type="molecule type" value="Genomic_DNA"/>
</dbReference>
<name>A0A9P8ANF4_9AGAR</name>
<dbReference type="GeneID" id="66103322"/>
<feature type="transmembrane region" description="Helical" evidence="2">
    <location>
        <begin position="208"/>
        <end position="227"/>
    </location>
</feature>
<evidence type="ECO:0000256" key="1">
    <source>
        <dbReference type="SAM" id="MobiDB-lite"/>
    </source>
</evidence>
<accession>A0A9P8ANF4</accession>
<dbReference type="AlphaFoldDB" id="A0A9P8ANF4"/>
<proteinExistence type="predicted"/>
<keyword evidence="4" id="KW-1185">Reference proteome</keyword>
<dbReference type="RefSeq" id="XP_043035345.1">
    <property type="nucleotide sequence ID" value="XM_043181026.1"/>
</dbReference>
<dbReference type="OrthoDB" id="3346251at2759"/>
<feature type="transmembrane region" description="Helical" evidence="2">
    <location>
        <begin position="89"/>
        <end position="109"/>
    </location>
</feature>
<feature type="region of interest" description="Disordered" evidence="1">
    <location>
        <begin position="310"/>
        <end position="329"/>
    </location>
</feature>
<feature type="transmembrane region" description="Helical" evidence="2">
    <location>
        <begin position="121"/>
        <end position="138"/>
    </location>
</feature>
<comment type="caution">
    <text evidence="3">The sequence shown here is derived from an EMBL/GenBank/DDBJ whole genome shotgun (WGS) entry which is preliminary data.</text>
</comment>
<keyword evidence="2" id="KW-0472">Membrane</keyword>
<feature type="transmembrane region" description="Helical" evidence="2">
    <location>
        <begin position="54"/>
        <end position="77"/>
    </location>
</feature>
<feature type="transmembrane region" description="Helical" evidence="2">
    <location>
        <begin position="167"/>
        <end position="187"/>
    </location>
</feature>
<evidence type="ECO:0000256" key="2">
    <source>
        <dbReference type="SAM" id="Phobius"/>
    </source>
</evidence>
<keyword evidence="2" id="KW-1133">Transmembrane helix</keyword>
<keyword evidence="2" id="KW-0812">Transmembrane</keyword>
<protein>
    <recommendedName>
        <fullName evidence="5">Transmembrane protein</fullName>
    </recommendedName>
</protein>
<feature type="transmembrane region" description="Helical" evidence="2">
    <location>
        <begin position="233"/>
        <end position="254"/>
    </location>
</feature>
<organism evidence="3 4">
    <name type="scientific">Guyanagaster necrorhizus</name>
    <dbReference type="NCBI Taxonomy" id="856835"/>
    <lineage>
        <taxon>Eukaryota</taxon>
        <taxon>Fungi</taxon>
        <taxon>Dikarya</taxon>
        <taxon>Basidiomycota</taxon>
        <taxon>Agaricomycotina</taxon>
        <taxon>Agaricomycetes</taxon>
        <taxon>Agaricomycetidae</taxon>
        <taxon>Agaricales</taxon>
        <taxon>Marasmiineae</taxon>
        <taxon>Physalacriaceae</taxon>
        <taxon>Guyanagaster</taxon>
    </lineage>
</organism>
<evidence type="ECO:0000313" key="3">
    <source>
        <dbReference type="EMBL" id="KAG7441845.1"/>
    </source>
</evidence>
<reference evidence="3" key="1">
    <citation type="submission" date="2020-11" db="EMBL/GenBank/DDBJ databases">
        <title>Adaptations for nitrogen fixation in a non-lichenized fungal sporocarp promotes dispersal by wood-feeding termites.</title>
        <authorList>
            <consortium name="DOE Joint Genome Institute"/>
            <person name="Koch R.A."/>
            <person name="Yoon G."/>
            <person name="Arayal U."/>
            <person name="Lail K."/>
            <person name="Amirebrahimi M."/>
            <person name="Labutti K."/>
            <person name="Lipzen A."/>
            <person name="Riley R."/>
            <person name="Barry K."/>
            <person name="Henrissat B."/>
            <person name="Grigoriev I.V."/>
            <person name="Herr J.R."/>
            <person name="Aime M.C."/>
        </authorList>
    </citation>
    <scope>NUCLEOTIDE SEQUENCE</scope>
    <source>
        <strain evidence="3">MCA 3950</strain>
    </source>
</reference>